<dbReference type="GO" id="GO:0003887">
    <property type="term" value="F:DNA-directed DNA polymerase activity"/>
    <property type="evidence" value="ECO:0007669"/>
    <property type="project" value="UniProtKB-KW"/>
</dbReference>
<dbReference type="PANTHER" id="PTHR34388">
    <property type="entry name" value="DNA POLYMERASE III SUBUNIT DELTA"/>
    <property type="match status" value="1"/>
</dbReference>
<dbReference type="PANTHER" id="PTHR34388:SF1">
    <property type="entry name" value="DNA POLYMERASE III SUBUNIT DELTA"/>
    <property type="match status" value="1"/>
</dbReference>
<dbReference type="InterPro" id="IPR005790">
    <property type="entry name" value="DNA_polIII_delta"/>
</dbReference>
<dbReference type="Gene3D" id="1.20.272.10">
    <property type="match status" value="1"/>
</dbReference>
<sequence length="353" mass="39201">MAKTSAADAAAVKKLKGDLSAGTLGRLYIFHGEEAYLRDFYLGQMKKKLLSAGMEAFNLHTFQAKECDPKALGQVIDCLPMMSQRTMVVVYDYDLFKAPADHREALAALFADLPEYVCLVFVYDLIEYKADARTKLAAAIKAHGAVVKFSRQEQGDLVDWIRRRFRALDHDIDSELARYLIFLCGDLMTGLISEIGKIGAYARHRAVTRADIDAVATPQLDAVVFQLTDAIAAGDFDKASSVLADLLHMGEPPIKLLSVLGRQLRQLYSARLAMEERKGTGYLVELWGMRSAYPAQKLMDAARRFDRSWCRYAVLEAARTDLAMKSQVGADGEELLIDLILKLANRPPKTGIA</sequence>
<comment type="similarity">
    <text evidence="7">Belongs to the DNA polymerase HolA subunit family.</text>
</comment>
<dbReference type="EMBL" id="DXCX01000104">
    <property type="protein sequence ID" value="HIY74300.1"/>
    <property type="molecule type" value="Genomic_DNA"/>
</dbReference>
<evidence type="ECO:0000256" key="8">
    <source>
        <dbReference type="ARBA" id="ARBA00049244"/>
    </source>
</evidence>
<dbReference type="Gene3D" id="1.10.8.60">
    <property type="match status" value="1"/>
</dbReference>
<organism evidence="11 12">
    <name type="scientific">Candidatus Intestinimonas merdavium</name>
    <dbReference type="NCBI Taxonomy" id="2838622"/>
    <lineage>
        <taxon>Bacteria</taxon>
        <taxon>Bacillati</taxon>
        <taxon>Bacillota</taxon>
        <taxon>Clostridia</taxon>
        <taxon>Eubacteriales</taxon>
        <taxon>Intestinimonas</taxon>
    </lineage>
</organism>
<keyword evidence="6" id="KW-0239">DNA-directed DNA polymerase</keyword>
<evidence type="ECO:0000256" key="5">
    <source>
        <dbReference type="ARBA" id="ARBA00022705"/>
    </source>
</evidence>
<dbReference type="GO" id="GO:0009360">
    <property type="term" value="C:DNA polymerase III complex"/>
    <property type="evidence" value="ECO:0007669"/>
    <property type="project" value="InterPro"/>
</dbReference>
<dbReference type="EC" id="2.7.7.7" evidence="1"/>
<dbReference type="InterPro" id="IPR010372">
    <property type="entry name" value="DNA_pol3_delta_N"/>
</dbReference>
<dbReference type="InterPro" id="IPR048466">
    <property type="entry name" value="DNA_pol3_delta-like_C"/>
</dbReference>
<dbReference type="SUPFAM" id="SSF48019">
    <property type="entry name" value="post-AAA+ oligomerization domain-like"/>
    <property type="match status" value="1"/>
</dbReference>
<dbReference type="Pfam" id="PF21694">
    <property type="entry name" value="DNA_pol3_delta_C"/>
    <property type="match status" value="1"/>
</dbReference>
<evidence type="ECO:0000256" key="1">
    <source>
        <dbReference type="ARBA" id="ARBA00012417"/>
    </source>
</evidence>
<feature type="domain" description="DNA polymerase III delta subunit-like C-terminal" evidence="10">
    <location>
        <begin position="224"/>
        <end position="339"/>
    </location>
</feature>
<evidence type="ECO:0000259" key="10">
    <source>
        <dbReference type="Pfam" id="PF21694"/>
    </source>
</evidence>
<comment type="catalytic activity">
    <reaction evidence="8">
        <text>DNA(n) + a 2'-deoxyribonucleoside 5'-triphosphate = DNA(n+1) + diphosphate</text>
        <dbReference type="Rhea" id="RHEA:22508"/>
        <dbReference type="Rhea" id="RHEA-COMP:17339"/>
        <dbReference type="Rhea" id="RHEA-COMP:17340"/>
        <dbReference type="ChEBI" id="CHEBI:33019"/>
        <dbReference type="ChEBI" id="CHEBI:61560"/>
        <dbReference type="ChEBI" id="CHEBI:173112"/>
        <dbReference type="EC" id="2.7.7.7"/>
    </reaction>
</comment>
<dbReference type="Pfam" id="PF06144">
    <property type="entry name" value="DNA_pol3_delta"/>
    <property type="match status" value="1"/>
</dbReference>
<dbReference type="AlphaFoldDB" id="A0A9D1Z617"/>
<evidence type="ECO:0000256" key="7">
    <source>
        <dbReference type="ARBA" id="ARBA00034754"/>
    </source>
</evidence>
<accession>A0A9D1Z617</accession>
<reference evidence="11" key="1">
    <citation type="journal article" date="2021" name="PeerJ">
        <title>Extensive microbial diversity within the chicken gut microbiome revealed by metagenomics and culture.</title>
        <authorList>
            <person name="Gilroy R."/>
            <person name="Ravi A."/>
            <person name="Getino M."/>
            <person name="Pursley I."/>
            <person name="Horton D.L."/>
            <person name="Alikhan N.F."/>
            <person name="Baker D."/>
            <person name="Gharbi K."/>
            <person name="Hall N."/>
            <person name="Watson M."/>
            <person name="Adriaenssens E.M."/>
            <person name="Foster-Nyarko E."/>
            <person name="Jarju S."/>
            <person name="Secka A."/>
            <person name="Antonio M."/>
            <person name="Oren A."/>
            <person name="Chaudhuri R.R."/>
            <person name="La Ragione R."/>
            <person name="Hildebrand F."/>
            <person name="Pallen M.J."/>
        </authorList>
    </citation>
    <scope>NUCLEOTIDE SEQUENCE</scope>
    <source>
        <strain evidence="11">CHK33-7979</strain>
    </source>
</reference>
<proteinExistence type="inferred from homology"/>
<feature type="domain" description="DNA polymerase III delta N-terminal" evidence="9">
    <location>
        <begin position="28"/>
        <end position="148"/>
    </location>
</feature>
<dbReference type="InterPro" id="IPR027417">
    <property type="entry name" value="P-loop_NTPase"/>
</dbReference>
<evidence type="ECO:0000259" key="9">
    <source>
        <dbReference type="Pfam" id="PF06144"/>
    </source>
</evidence>
<dbReference type="InterPro" id="IPR008921">
    <property type="entry name" value="DNA_pol3_clamp-load_cplx_C"/>
</dbReference>
<keyword evidence="5" id="KW-0235">DNA replication</keyword>
<gene>
    <name evidence="11" type="primary">holA</name>
    <name evidence="11" type="ORF">H9826_10090</name>
</gene>
<dbReference type="Proteomes" id="UP000886824">
    <property type="component" value="Unassembled WGS sequence"/>
</dbReference>
<dbReference type="GO" id="GO:0006261">
    <property type="term" value="P:DNA-templated DNA replication"/>
    <property type="evidence" value="ECO:0007669"/>
    <property type="project" value="TreeGrafter"/>
</dbReference>
<evidence type="ECO:0000313" key="11">
    <source>
        <dbReference type="EMBL" id="HIY74300.1"/>
    </source>
</evidence>
<keyword evidence="3 11" id="KW-0808">Transferase</keyword>
<name>A0A9D1Z617_9FIRM</name>
<evidence type="ECO:0000256" key="6">
    <source>
        <dbReference type="ARBA" id="ARBA00022932"/>
    </source>
</evidence>
<dbReference type="GO" id="GO:0003677">
    <property type="term" value="F:DNA binding"/>
    <property type="evidence" value="ECO:0007669"/>
    <property type="project" value="InterPro"/>
</dbReference>
<reference evidence="11" key="2">
    <citation type="submission" date="2021-04" db="EMBL/GenBank/DDBJ databases">
        <authorList>
            <person name="Gilroy R."/>
        </authorList>
    </citation>
    <scope>NUCLEOTIDE SEQUENCE</scope>
    <source>
        <strain evidence="11">CHK33-7979</strain>
    </source>
</reference>
<evidence type="ECO:0000256" key="4">
    <source>
        <dbReference type="ARBA" id="ARBA00022695"/>
    </source>
</evidence>
<evidence type="ECO:0000256" key="3">
    <source>
        <dbReference type="ARBA" id="ARBA00022679"/>
    </source>
</evidence>
<protein>
    <recommendedName>
        <fullName evidence="2">DNA polymerase III subunit delta</fullName>
        <ecNumber evidence="1">2.7.7.7</ecNumber>
    </recommendedName>
</protein>
<dbReference type="Gene3D" id="3.40.50.300">
    <property type="entry name" value="P-loop containing nucleotide triphosphate hydrolases"/>
    <property type="match status" value="1"/>
</dbReference>
<keyword evidence="4 11" id="KW-0548">Nucleotidyltransferase</keyword>
<evidence type="ECO:0000313" key="12">
    <source>
        <dbReference type="Proteomes" id="UP000886824"/>
    </source>
</evidence>
<dbReference type="SUPFAM" id="SSF52540">
    <property type="entry name" value="P-loop containing nucleoside triphosphate hydrolases"/>
    <property type="match status" value="1"/>
</dbReference>
<dbReference type="NCBIfam" id="TIGR01128">
    <property type="entry name" value="holA"/>
    <property type="match status" value="1"/>
</dbReference>
<comment type="caution">
    <text evidence="11">The sequence shown here is derived from an EMBL/GenBank/DDBJ whole genome shotgun (WGS) entry which is preliminary data.</text>
</comment>
<evidence type="ECO:0000256" key="2">
    <source>
        <dbReference type="ARBA" id="ARBA00017703"/>
    </source>
</evidence>